<sequence length="611" mass="70998">MGKPRGRRDKRKENLGEGIEETLANNTKEATPFFGLLDSTELEYFKQAESTLNINAFSSSEEREYFVAGVYEESKGKELKLVTNQICSKLVERLVLVATERQMRQLFSAFNGHFVQLCCQKYSSHVMETYLVRMAMYVEKQMTCEPEEPDADEEYVSMENMLLFLLTEIKPQLDNLIVHRYASHVLRVILLILGGKQLPSTVESNSVLRSKKSKIARKMIDIKDNEDYKRSYMTPSSFKDELADILRLVNEQHDTKSLRELAIDKIGSPVIQLLIQLEGIVDKDRTLWCKTFNVVSHEKDPKEEAFVEYLLSDAVGSHFLETVISTQRHKNVERLFQCYMKERVLKLAKRETTGAYVIRALLKKLKPADQKFLLDELVPHLNELIVNGFDFGQSIMDTSQERGDYLKPEIVEKLVQFFRLGENSDIFESVLRLSTSTLGNTRDDWPTADERRRALFLEKVVAYDSKFLQECVDALIAMEPDRLKAMCKHGVFSHVVEKCLSKDVDTIRRKKLLNKLTEIIAELACHATGSHIVDCLWEFTFGLNMYKDRIAKILSDNRELLKNSGYGRQVWKNWHMELYSRRYADWKRIIKDELVRNQEPEEETKHKPKSR</sequence>
<dbReference type="InterPro" id="IPR001313">
    <property type="entry name" value="Pumilio_RNA-bd_rpt"/>
</dbReference>
<dbReference type="GO" id="GO:0030686">
    <property type="term" value="C:90S preribosome"/>
    <property type="evidence" value="ECO:0007669"/>
    <property type="project" value="TreeGrafter"/>
</dbReference>
<evidence type="ECO:0000256" key="6">
    <source>
        <dbReference type="ARBA" id="ARBA00030932"/>
    </source>
</evidence>
<comment type="caution">
    <text evidence="9">The sequence shown here is derived from an EMBL/GenBank/DDBJ whole genome shotgun (WGS) entry which is preliminary data.</text>
</comment>
<dbReference type="Pfam" id="PF22493">
    <property type="entry name" value="PUF_NOP9"/>
    <property type="match status" value="1"/>
</dbReference>
<proteinExistence type="inferred from homology"/>
<keyword evidence="10" id="KW-1185">Reference proteome</keyword>
<dbReference type="Proteomes" id="UP000788993">
    <property type="component" value="Unassembled WGS sequence"/>
</dbReference>
<dbReference type="EMBL" id="JAEUBD010000108">
    <property type="protein sequence ID" value="KAH3677470.1"/>
    <property type="molecule type" value="Genomic_DNA"/>
</dbReference>
<evidence type="ECO:0000256" key="3">
    <source>
        <dbReference type="ARBA" id="ARBA00016427"/>
    </source>
</evidence>
<feature type="domain" description="PUM-HD" evidence="8">
    <location>
        <begin position="14"/>
        <end position="403"/>
    </location>
</feature>
<dbReference type="GO" id="GO:0000056">
    <property type="term" value="P:ribosomal small subunit export from nucleus"/>
    <property type="evidence" value="ECO:0007669"/>
    <property type="project" value="TreeGrafter"/>
</dbReference>
<dbReference type="GO" id="GO:0010629">
    <property type="term" value="P:negative regulation of gene expression"/>
    <property type="evidence" value="ECO:0007669"/>
    <property type="project" value="UniProtKB-ARBA"/>
</dbReference>
<comment type="subcellular location">
    <subcellularLocation>
        <location evidence="1">Nucleus</location>
        <location evidence="1">Nucleolus</location>
    </subcellularLocation>
</comment>
<evidence type="ECO:0000313" key="10">
    <source>
        <dbReference type="Proteomes" id="UP000788993"/>
    </source>
</evidence>
<dbReference type="InterPro" id="IPR016024">
    <property type="entry name" value="ARM-type_fold"/>
</dbReference>
<dbReference type="PANTHER" id="PTHR13102:SF0">
    <property type="entry name" value="NUCLEOLAR PROTEIN 9"/>
    <property type="match status" value="1"/>
</dbReference>
<dbReference type="GO" id="GO:0000447">
    <property type="term" value="P:endonucleolytic cleavage in ITS1 to separate SSU-rRNA from 5.8S rRNA and LSU-rRNA from tricistronic rRNA transcript (SSU-rRNA, 5.8S rRNA, LSU-rRNA)"/>
    <property type="evidence" value="ECO:0007669"/>
    <property type="project" value="TreeGrafter"/>
</dbReference>
<dbReference type="GO" id="GO:0003729">
    <property type="term" value="F:mRNA binding"/>
    <property type="evidence" value="ECO:0007669"/>
    <property type="project" value="UniProtKB-ARBA"/>
</dbReference>
<accession>A0A9P8PTQ2</accession>
<dbReference type="PANTHER" id="PTHR13102">
    <property type="entry name" value="NUCLEOLAR PROTEIN 9"/>
    <property type="match status" value="1"/>
</dbReference>
<evidence type="ECO:0000256" key="4">
    <source>
        <dbReference type="ARBA" id="ARBA00022737"/>
    </source>
</evidence>
<dbReference type="InterPro" id="IPR011989">
    <property type="entry name" value="ARM-like"/>
</dbReference>
<dbReference type="PROSITE" id="PS50303">
    <property type="entry name" value="PUM_HD"/>
    <property type="match status" value="1"/>
</dbReference>
<evidence type="ECO:0000259" key="8">
    <source>
        <dbReference type="PROSITE" id="PS50303"/>
    </source>
</evidence>
<dbReference type="GO" id="GO:0030688">
    <property type="term" value="C:preribosome, small subunit precursor"/>
    <property type="evidence" value="ECO:0007669"/>
    <property type="project" value="TreeGrafter"/>
</dbReference>
<keyword evidence="5" id="KW-0539">Nucleus</keyword>
<dbReference type="GO" id="GO:0000472">
    <property type="term" value="P:endonucleolytic cleavage to generate mature 5'-end of SSU-rRNA from (SSU-rRNA, 5.8S rRNA, LSU-rRNA)"/>
    <property type="evidence" value="ECO:0007669"/>
    <property type="project" value="TreeGrafter"/>
</dbReference>
<dbReference type="GO" id="GO:0010608">
    <property type="term" value="P:post-transcriptional regulation of gene expression"/>
    <property type="evidence" value="ECO:0007669"/>
    <property type="project" value="UniProtKB-ARBA"/>
</dbReference>
<evidence type="ECO:0000256" key="2">
    <source>
        <dbReference type="ARBA" id="ARBA00005301"/>
    </source>
</evidence>
<dbReference type="AlphaFoldDB" id="A0A9P8PTQ2"/>
<evidence type="ECO:0000256" key="5">
    <source>
        <dbReference type="ARBA" id="ARBA00023242"/>
    </source>
</evidence>
<evidence type="ECO:0000313" key="9">
    <source>
        <dbReference type="EMBL" id="KAH3677470.1"/>
    </source>
</evidence>
<organism evidence="9 10">
    <name type="scientific">Ogataea polymorpha</name>
    <dbReference type="NCBI Taxonomy" id="460523"/>
    <lineage>
        <taxon>Eukaryota</taxon>
        <taxon>Fungi</taxon>
        <taxon>Dikarya</taxon>
        <taxon>Ascomycota</taxon>
        <taxon>Saccharomycotina</taxon>
        <taxon>Pichiomycetes</taxon>
        <taxon>Pichiales</taxon>
        <taxon>Pichiaceae</taxon>
        <taxon>Ogataea</taxon>
    </lineage>
</organism>
<comment type="similarity">
    <text evidence="2">Belongs to the NOP9 family.</text>
</comment>
<evidence type="ECO:0000256" key="1">
    <source>
        <dbReference type="ARBA" id="ARBA00004604"/>
    </source>
</evidence>
<protein>
    <recommendedName>
        <fullName evidence="3">Nucleolar protein 9</fullName>
    </recommendedName>
    <alternativeName>
        <fullName evidence="6 7">Pumilio domain-containing protein NOP9</fullName>
    </alternativeName>
</protein>
<dbReference type="InterPro" id="IPR040000">
    <property type="entry name" value="NOP9"/>
</dbReference>
<dbReference type="GO" id="GO:0005730">
    <property type="term" value="C:nucleolus"/>
    <property type="evidence" value="ECO:0007669"/>
    <property type="project" value="UniProtKB-SubCell"/>
</dbReference>
<dbReference type="SUPFAM" id="SSF48371">
    <property type="entry name" value="ARM repeat"/>
    <property type="match status" value="1"/>
</dbReference>
<keyword evidence="4" id="KW-0677">Repeat</keyword>
<name>A0A9P8PTQ2_9ASCO</name>
<evidence type="ECO:0000256" key="7">
    <source>
        <dbReference type="ARBA" id="ARBA00031929"/>
    </source>
</evidence>
<dbReference type="GO" id="GO:0000480">
    <property type="term" value="P:endonucleolytic cleavage in 5'-ETS of tricistronic rRNA transcript (SSU-rRNA, 5.8S rRNA, LSU-rRNA)"/>
    <property type="evidence" value="ECO:0007669"/>
    <property type="project" value="TreeGrafter"/>
</dbReference>
<dbReference type="Gene3D" id="1.25.10.10">
    <property type="entry name" value="Leucine-rich Repeat Variant"/>
    <property type="match status" value="2"/>
</dbReference>
<dbReference type="SMART" id="SM00025">
    <property type="entry name" value="Pumilio"/>
    <property type="match status" value="8"/>
</dbReference>
<reference evidence="9" key="2">
    <citation type="submission" date="2021-01" db="EMBL/GenBank/DDBJ databases">
        <authorList>
            <person name="Schikora-Tamarit M.A."/>
        </authorList>
    </citation>
    <scope>NUCLEOTIDE SEQUENCE</scope>
    <source>
        <strain evidence="9">NCAIM Y.01608</strain>
    </source>
</reference>
<gene>
    <name evidence="9" type="ORF">OGATHE_000944</name>
</gene>
<reference evidence="9" key="1">
    <citation type="journal article" date="2021" name="Open Biol.">
        <title>Shared evolutionary footprints suggest mitochondrial oxidative damage underlies multiple complex I losses in fungi.</title>
        <authorList>
            <person name="Schikora-Tamarit M.A."/>
            <person name="Marcet-Houben M."/>
            <person name="Nosek J."/>
            <person name="Gabaldon T."/>
        </authorList>
    </citation>
    <scope>NUCLEOTIDE SEQUENCE</scope>
    <source>
        <strain evidence="9">NCAIM Y.01608</strain>
    </source>
</reference>
<dbReference type="InterPro" id="IPR033133">
    <property type="entry name" value="PUM-HD"/>
</dbReference>